<dbReference type="InterPro" id="IPR040980">
    <property type="entry name" value="SWI2_SNF2"/>
</dbReference>
<comment type="similarity">
    <text evidence="2 11">Belongs to the HsdR family.</text>
</comment>
<evidence type="ECO:0000256" key="3">
    <source>
        <dbReference type="ARBA" id="ARBA00011296"/>
    </source>
</evidence>
<comment type="subunit">
    <text evidence="3 11">The type I restriction/modification system is composed of three polypeptides R, M and S.</text>
</comment>
<dbReference type="Gene3D" id="3.40.50.300">
    <property type="entry name" value="P-loop containing nucleotide triphosphate hydrolases"/>
    <property type="match status" value="2"/>
</dbReference>
<evidence type="ECO:0000256" key="8">
    <source>
        <dbReference type="ARBA" id="ARBA00022801"/>
    </source>
</evidence>
<dbReference type="Pfam" id="PF12008">
    <property type="entry name" value="EcoR124_C"/>
    <property type="match status" value="1"/>
</dbReference>
<dbReference type="InterPro" id="IPR004473">
    <property type="entry name" value="Restrct_endonuc_typeI_HsdR"/>
</dbReference>
<evidence type="ECO:0000256" key="7">
    <source>
        <dbReference type="ARBA" id="ARBA00022759"/>
    </source>
</evidence>
<dbReference type="InterPro" id="IPR051268">
    <property type="entry name" value="Type-I_R_enzyme_R_subunit"/>
</dbReference>
<evidence type="ECO:0000313" key="13">
    <source>
        <dbReference type="EMBL" id="SDZ59827.1"/>
    </source>
</evidence>
<dbReference type="CDD" id="cd22332">
    <property type="entry name" value="HsdR_N"/>
    <property type="match status" value="1"/>
</dbReference>
<dbReference type="GO" id="GO:0009035">
    <property type="term" value="F:type I site-specific deoxyribonuclease activity"/>
    <property type="evidence" value="ECO:0007669"/>
    <property type="project" value="UniProtKB-EC"/>
</dbReference>
<dbReference type="SMART" id="SM00487">
    <property type="entry name" value="DEXDc"/>
    <property type="match status" value="1"/>
</dbReference>
<dbReference type="Gene3D" id="1.20.58.910">
    <property type="match status" value="1"/>
</dbReference>
<dbReference type="CDD" id="cd18030">
    <property type="entry name" value="DEXHc_RE_I_HsdR"/>
    <property type="match status" value="1"/>
</dbReference>
<dbReference type="OrthoDB" id="9758243at2"/>
<dbReference type="InterPro" id="IPR027417">
    <property type="entry name" value="P-loop_NTPase"/>
</dbReference>
<protein>
    <recommendedName>
        <fullName evidence="11">Type I restriction enzyme endonuclease subunit</fullName>
        <shortName evidence="11">R protein</shortName>
        <ecNumber evidence="11">3.1.21.3</ecNumber>
    </recommendedName>
    <alternativeName>
        <fullName evidence="11">Type-1 restriction enzyme R protein</fullName>
    </alternativeName>
</protein>
<evidence type="ECO:0000256" key="9">
    <source>
        <dbReference type="ARBA" id="ARBA00022840"/>
    </source>
</evidence>
<reference evidence="14" key="1">
    <citation type="submission" date="2016-10" db="EMBL/GenBank/DDBJ databases">
        <authorList>
            <person name="Varghese N."/>
            <person name="Submissions S."/>
        </authorList>
    </citation>
    <scope>NUCLEOTIDE SEQUENCE [LARGE SCALE GENOMIC DNA]</scope>
    <source>
        <strain evidence="14">SP</strain>
    </source>
</reference>
<dbReference type="PANTHER" id="PTHR30195">
    <property type="entry name" value="TYPE I SITE-SPECIFIC DEOXYRIBONUCLEASE PROTEIN SUBUNIT M AND R"/>
    <property type="match status" value="1"/>
</dbReference>
<keyword evidence="5 11" id="KW-0547">Nucleotide-binding</keyword>
<proteinExistence type="inferred from homology"/>
<dbReference type="InterPro" id="IPR014001">
    <property type="entry name" value="Helicase_ATP-bd"/>
</dbReference>
<keyword evidence="8 11" id="KW-0378">Hydrolase</keyword>
<dbReference type="NCBIfam" id="TIGR00348">
    <property type="entry name" value="hsdR"/>
    <property type="match status" value="1"/>
</dbReference>
<evidence type="ECO:0000256" key="5">
    <source>
        <dbReference type="ARBA" id="ARBA00022741"/>
    </source>
</evidence>
<organism evidence="13 14">
    <name type="scientific">Evansella caseinilytica</name>
    <dbReference type="NCBI Taxonomy" id="1503961"/>
    <lineage>
        <taxon>Bacteria</taxon>
        <taxon>Bacillati</taxon>
        <taxon>Bacillota</taxon>
        <taxon>Bacilli</taxon>
        <taxon>Bacillales</taxon>
        <taxon>Bacillaceae</taxon>
        <taxon>Evansella</taxon>
    </lineage>
</organism>
<evidence type="ECO:0000256" key="4">
    <source>
        <dbReference type="ARBA" id="ARBA00022722"/>
    </source>
</evidence>
<evidence type="ECO:0000256" key="11">
    <source>
        <dbReference type="RuleBase" id="RU364115"/>
    </source>
</evidence>
<keyword evidence="9 11" id="KW-0067">ATP-binding</keyword>
<dbReference type="AlphaFoldDB" id="A0A1H3UBZ9"/>
<evidence type="ECO:0000256" key="6">
    <source>
        <dbReference type="ARBA" id="ARBA00022747"/>
    </source>
</evidence>
<keyword evidence="7" id="KW-0255">Endonuclease</keyword>
<evidence type="ECO:0000256" key="10">
    <source>
        <dbReference type="ARBA" id="ARBA00023125"/>
    </source>
</evidence>
<dbReference type="Pfam" id="PF04313">
    <property type="entry name" value="HSDR_N"/>
    <property type="match status" value="1"/>
</dbReference>
<accession>A0A1H3UBZ9</accession>
<dbReference type="InterPro" id="IPR022625">
    <property type="entry name" value="TypeI_RM_Rsu_C"/>
</dbReference>
<keyword evidence="4" id="KW-0540">Nuclease</keyword>
<dbReference type="STRING" id="1503961.SAMN05421736_12019"/>
<dbReference type="InterPro" id="IPR055180">
    <property type="entry name" value="HsdR_RecA-like_helicase_dom_2"/>
</dbReference>
<evidence type="ECO:0000256" key="1">
    <source>
        <dbReference type="ARBA" id="ARBA00000851"/>
    </source>
</evidence>
<keyword evidence="10 11" id="KW-0238">DNA-binding</keyword>
<keyword evidence="6 11" id="KW-0680">Restriction system</keyword>
<evidence type="ECO:0000313" key="14">
    <source>
        <dbReference type="Proteomes" id="UP000198935"/>
    </source>
</evidence>
<gene>
    <name evidence="13" type="ORF">SAMN05421736_12019</name>
</gene>
<dbReference type="GO" id="GO:0009307">
    <property type="term" value="P:DNA restriction-modification system"/>
    <property type="evidence" value="ECO:0007669"/>
    <property type="project" value="UniProtKB-KW"/>
</dbReference>
<dbReference type="InterPro" id="IPR007409">
    <property type="entry name" value="Restrct_endonuc_type1_HsdR_N"/>
</dbReference>
<dbReference type="GO" id="GO:0003677">
    <property type="term" value="F:DNA binding"/>
    <property type="evidence" value="ECO:0007669"/>
    <property type="project" value="UniProtKB-KW"/>
</dbReference>
<feature type="domain" description="Helicase ATP-binding" evidence="12">
    <location>
        <begin position="254"/>
        <end position="402"/>
    </location>
</feature>
<dbReference type="CDD" id="cd18800">
    <property type="entry name" value="SF2_C_EcoR124I-like"/>
    <property type="match status" value="1"/>
</dbReference>
<dbReference type="GO" id="GO:0005524">
    <property type="term" value="F:ATP binding"/>
    <property type="evidence" value="ECO:0007669"/>
    <property type="project" value="UniProtKB-KW"/>
</dbReference>
<sequence>MAYQPEAELEKNLHKQLVNQGYQAVKIADYEALLVNFKHQLNIFNEHKLNGQPLSDVEFKRILTLIEGKSIYDSAKILRDKLLIEREDGTQLYVELLNTKDWCKNLFQVTTQTTVTGRYTNRYDVTILINGLPLVQIELKRRGLDFKEAFNQIQRYRRHTFHGLYRFLQIFIISNGVDTKYFSNSDYDIQFGFTFFWSDEKNELITNLQSFSKTFLNTCHIAKMISRYMVINDTDKALMVMRPYQVYAVEALVKRATETNNNGYIWHTTGSGKTLTSFKAGQILADEENIKKVFFLVDRQDLDSQTISEFNKFQKGAVDRTDKTEILIEQIQNPMKRFIVTTIQKMNNAIKNPKYVKIMEPYKQEKVVFIIDECHRSQFGDMRKEIDRHFQNAQYFGFTGTPRFVENKSQDGRTTADLFDKCLHHYLIKDAIRDGNVLGFSVEYIRTFNANIDETDGTKVQAIDTDEVWHDEQRLNLVADHIIDNHQRRSKSKGYCAMFAVDSIPTLIKYYDILKSKNHDLKIAGIFSYGQNEESDGTGEHSREALDRMILDYNQMYDTDFSTETWDRYFSDVSKKVKNAQIDILLVVKMFLTGFDSKPLNTLYVDKNMAYHDLLQAYSRTNRVEKSTKPYGNIVCYRNLKEKTDDAIKLFSRTDNVDTVLMGSYDEYLKAFKEAVKNLRDVAVIPEEVDELEREEDKRQFIVAFKNVTKFLQRLQSFSDFEFDETELTISQQSYEDFKSKYFKVYEDFKRSEVPKESILHDIDFELELMHTDKINVSYILNLIASLNTENEKERDKEIRFIKQELDHASDPKLRLKIELIKGFLDKVAPTLAPNESVMDAYNRYEEEMSEQELSTFAKQVDIEDSVLREQVSTYEYSSLIEKNAIMDSLSGSFLKKNKAIKAITSFIRDFTEKYGA</sequence>
<evidence type="ECO:0000256" key="2">
    <source>
        <dbReference type="ARBA" id="ARBA00008598"/>
    </source>
</evidence>
<comment type="catalytic activity">
    <reaction evidence="1 11">
        <text>Endonucleolytic cleavage of DNA to give random double-stranded fragments with terminal 5'-phosphates, ATP is simultaneously hydrolyzed.</text>
        <dbReference type="EC" id="3.1.21.3"/>
    </reaction>
</comment>
<dbReference type="Proteomes" id="UP000198935">
    <property type="component" value="Unassembled WGS sequence"/>
</dbReference>
<dbReference type="Gene3D" id="3.90.1570.50">
    <property type="match status" value="1"/>
</dbReference>
<dbReference type="EC" id="3.1.21.3" evidence="11"/>
<dbReference type="PROSITE" id="PS51192">
    <property type="entry name" value="HELICASE_ATP_BIND_1"/>
    <property type="match status" value="1"/>
</dbReference>
<keyword evidence="14" id="KW-1185">Reference proteome</keyword>
<dbReference type="EMBL" id="FNPI01000020">
    <property type="protein sequence ID" value="SDZ59827.1"/>
    <property type="molecule type" value="Genomic_DNA"/>
</dbReference>
<name>A0A1H3UBZ9_9BACI</name>
<dbReference type="PANTHER" id="PTHR30195:SF16">
    <property type="entry name" value="TYPE I RESTRICTION ENZYME ENDONUCLEASE SUBUNIT"/>
    <property type="match status" value="1"/>
</dbReference>
<evidence type="ECO:0000259" key="12">
    <source>
        <dbReference type="PROSITE" id="PS51192"/>
    </source>
</evidence>
<dbReference type="Pfam" id="PF22679">
    <property type="entry name" value="T1R_D3-like"/>
    <property type="match status" value="1"/>
</dbReference>
<dbReference type="Pfam" id="PF18766">
    <property type="entry name" value="SWI2_SNF2"/>
    <property type="match status" value="1"/>
</dbReference>
<comment type="function">
    <text evidence="11">Subunit R is required for both nuclease and ATPase activities, but not for modification.</text>
</comment>
<dbReference type="SUPFAM" id="SSF52540">
    <property type="entry name" value="P-loop containing nucleoside triphosphate hydrolases"/>
    <property type="match status" value="1"/>
</dbReference>